<evidence type="ECO:0000313" key="2">
    <source>
        <dbReference type="EMBL" id="WYF43667.1"/>
    </source>
</evidence>
<keyword evidence="1" id="KW-1133">Transmembrane helix</keyword>
<sequence length="85" mass="9216">MTPQLLRQLLSMAGLAIGFGLFALSSRLGEPWQTLSIAFLIALLGAAAWVYAAGERWIQVLAGVLWAYALMRAGMTLMAYFLAIP</sequence>
<dbReference type="EMBL" id="CP149782">
    <property type="protein sequence ID" value="WYF43667.1"/>
    <property type="molecule type" value="Genomic_DNA"/>
</dbReference>
<organism evidence="2">
    <name type="scientific">Deinococcus sp. VB142</name>
    <dbReference type="NCBI Taxonomy" id="3112952"/>
    <lineage>
        <taxon>Bacteria</taxon>
        <taxon>Thermotogati</taxon>
        <taxon>Deinococcota</taxon>
        <taxon>Deinococci</taxon>
        <taxon>Deinococcales</taxon>
        <taxon>Deinococcaceae</taxon>
        <taxon>Deinococcus</taxon>
    </lineage>
</organism>
<feature type="transmembrane region" description="Helical" evidence="1">
    <location>
        <begin position="32"/>
        <end position="51"/>
    </location>
</feature>
<keyword evidence="1" id="KW-0472">Membrane</keyword>
<name>A0AAU6Q0E7_9DEIO</name>
<dbReference type="RefSeq" id="WP_339094534.1">
    <property type="nucleotide sequence ID" value="NZ_CP149782.1"/>
</dbReference>
<feature type="transmembrane region" description="Helical" evidence="1">
    <location>
        <begin position="57"/>
        <end position="83"/>
    </location>
</feature>
<proteinExistence type="predicted"/>
<protein>
    <submittedName>
        <fullName evidence="2">Uncharacterized protein</fullName>
    </submittedName>
</protein>
<reference evidence="2" key="1">
    <citation type="submission" date="2024-03" db="EMBL/GenBank/DDBJ databases">
        <title>Deinococcus weizhi sp. nov., isolated from human skin.</title>
        <authorList>
            <person name="Wei Z."/>
            <person name="Tian F."/>
            <person name="Yang C."/>
            <person name="Xin L.T."/>
            <person name="Wen Z.J."/>
            <person name="Lan K.C."/>
            <person name="Yu L."/>
            <person name="Zhe W."/>
            <person name="Dan F.D."/>
            <person name="Jun W."/>
            <person name="Rui Z."/>
            <person name="Yong X.J."/>
            <person name="Ting Y."/>
            <person name="Wei X."/>
            <person name="Xu Z.G."/>
            <person name="Xin Z."/>
            <person name="Dong F.G."/>
            <person name="Ni X.M."/>
            <person name="Zheng M.G."/>
            <person name="Chun Y."/>
            <person name="Qian W.X."/>
        </authorList>
    </citation>
    <scope>NUCLEOTIDE SEQUENCE</scope>
    <source>
        <strain evidence="2">VB142</strain>
    </source>
</reference>
<accession>A0AAU6Q0E7</accession>
<dbReference type="AlphaFoldDB" id="A0AAU6Q0E7"/>
<feature type="transmembrane region" description="Helical" evidence="1">
    <location>
        <begin position="6"/>
        <end position="25"/>
    </location>
</feature>
<gene>
    <name evidence="2" type="ORF">WDJ50_09575</name>
</gene>
<keyword evidence="1" id="KW-0812">Transmembrane</keyword>
<evidence type="ECO:0000256" key="1">
    <source>
        <dbReference type="SAM" id="Phobius"/>
    </source>
</evidence>